<dbReference type="Gene3D" id="3.30.1310.20">
    <property type="entry name" value="PRTase-like"/>
    <property type="match status" value="1"/>
</dbReference>
<dbReference type="AlphaFoldDB" id="N1UVS3"/>
<proteinExistence type="predicted"/>
<dbReference type="RefSeq" id="WP_005268720.1">
    <property type="nucleotide sequence ID" value="NZ_ANPE02000110.1"/>
</dbReference>
<dbReference type="OrthoDB" id="9810066at2"/>
<comment type="caution">
    <text evidence="2">The sequence shown here is derived from an EMBL/GenBank/DDBJ whole genome shotgun (WGS) entry which is preliminary data.</text>
</comment>
<dbReference type="InterPro" id="IPR029057">
    <property type="entry name" value="PRTase-like"/>
</dbReference>
<keyword evidence="2" id="KW-0808">Transferase</keyword>
<reference evidence="2 3" key="1">
    <citation type="journal article" date="2013" name="Genome Announc.">
        <title>Draft Genome Sequence of Arthrobacter crystallopoietes Strain BAB-32, Revealing Genes for Bioremediation.</title>
        <authorList>
            <person name="Joshi M.N."/>
            <person name="Pandit A.S."/>
            <person name="Sharma A."/>
            <person name="Pandya R.V."/>
            <person name="Desai S.M."/>
            <person name="Saxena A.K."/>
            <person name="Bagatharia S.B."/>
        </authorList>
    </citation>
    <scope>NUCLEOTIDE SEQUENCE [LARGE SCALE GENOMIC DNA]</scope>
    <source>
        <strain evidence="2 3">BAB-32</strain>
    </source>
</reference>
<dbReference type="InterPro" id="IPR000836">
    <property type="entry name" value="PRTase_dom"/>
</dbReference>
<dbReference type="EMBL" id="ANPE02000110">
    <property type="protein sequence ID" value="EMY34506.1"/>
    <property type="molecule type" value="Genomic_DNA"/>
</dbReference>
<keyword evidence="2" id="KW-0328">Glycosyltransferase</keyword>
<sequence>MRTKPGKAKAYQDRRDAGHVLASYLQDYAGKPDALVLGLPRGGVPVAAVVAGVLELPMDVVLVRKIGVPGHVEVAMGAMASVAGHQVTVRNEEVLARYLMDFGHRAAFDDVAERERAELDRREQLYRAGRGTLHVSGQTVIVVDDGLATGATMRAAVTVLRELEPARIIAAAPVGLGNTCDSLRRVADDVVCPWNPKDFVAVGQAYEIFDQTSDEEVIRLLAGQQP</sequence>
<dbReference type="CDD" id="cd06223">
    <property type="entry name" value="PRTases_typeI"/>
    <property type="match status" value="1"/>
</dbReference>
<accession>N1UVS3</accession>
<dbReference type="Proteomes" id="UP000010729">
    <property type="component" value="Unassembled WGS sequence"/>
</dbReference>
<dbReference type="Gene3D" id="3.40.50.2020">
    <property type="match status" value="1"/>
</dbReference>
<name>N1UVS3_9MICC</name>
<evidence type="ECO:0000259" key="1">
    <source>
        <dbReference type="Pfam" id="PF00156"/>
    </source>
</evidence>
<dbReference type="SUPFAM" id="SSF53271">
    <property type="entry name" value="PRTase-like"/>
    <property type="match status" value="1"/>
</dbReference>
<protein>
    <submittedName>
        <fullName evidence="2">Phosphoribosyltransferase</fullName>
    </submittedName>
</protein>
<keyword evidence="3" id="KW-1185">Reference proteome</keyword>
<dbReference type="GO" id="GO:0016757">
    <property type="term" value="F:glycosyltransferase activity"/>
    <property type="evidence" value="ECO:0007669"/>
    <property type="project" value="UniProtKB-KW"/>
</dbReference>
<dbReference type="Pfam" id="PF00156">
    <property type="entry name" value="Pribosyltran"/>
    <property type="match status" value="1"/>
</dbReference>
<gene>
    <name evidence="2" type="ORF">D477_009373</name>
</gene>
<feature type="domain" description="Phosphoribosyltransferase" evidence="1">
    <location>
        <begin position="15"/>
        <end position="196"/>
    </location>
</feature>
<evidence type="ECO:0000313" key="2">
    <source>
        <dbReference type="EMBL" id="EMY34506.1"/>
    </source>
</evidence>
<evidence type="ECO:0000313" key="3">
    <source>
        <dbReference type="Proteomes" id="UP000010729"/>
    </source>
</evidence>
<organism evidence="2 3">
    <name type="scientific">Arthrobacter crystallopoietes BAB-32</name>
    <dbReference type="NCBI Taxonomy" id="1246476"/>
    <lineage>
        <taxon>Bacteria</taxon>
        <taxon>Bacillati</taxon>
        <taxon>Actinomycetota</taxon>
        <taxon>Actinomycetes</taxon>
        <taxon>Micrococcales</taxon>
        <taxon>Micrococcaceae</taxon>
        <taxon>Crystallibacter</taxon>
    </lineage>
</organism>